<reference evidence="2 3" key="1">
    <citation type="journal article" date="2017" name="Water Res.">
        <title>Comammox in drinking water systems.</title>
        <authorList>
            <person name="Wang Y."/>
            <person name="Ma L."/>
            <person name="Mao Y."/>
            <person name="Jiang X."/>
            <person name="Xia Y."/>
            <person name="Yu K."/>
            <person name="Li B."/>
            <person name="Zhang T."/>
        </authorList>
    </citation>
    <scope>NUCLEOTIDE SEQUENCE [LARGE SCALE GENOMIC DNA]</scope>
    <source>
        <strain evidence="2">SG_bin8</strain>
    </source>
</reference>
<protein>
    <recommendedName>
        <fullName evidence="4">Outer membrane protein beta-barrel domain-containing protein</fullName>
    </recommendedName>
</protein>
<evidence type="ECO:0008006" key="4">
    <source>
        <dbReference type="Google" id="ProtNLM"/>
    </source>
</evidence>
<dbReference type="InterPro" id="IPR010239">
    <property type="entry name" value="CHP02001"/>
</dbReference>
<proteinExistence type="predicted"/>
<keyword evidence="1" id="KW-0732">Signal</keyword>
<organism evidence="2 3">
    <name type="scientific">Candidatus Raskinella chloraquaticus</name>
    <dbReference type="NCBI Taxonomy" id="1951219"/>
    <lineage>
        <taxon>Bacteria</taxon>
        <taxon>Pseudomonadati</taxon>
        <taxon>Pseudomonadota</taxon>
        <taxon>Alphaproteobacteria</taxon>
        <taxon>Hyphomicrobiales</taxon>
        <taxon>Phreatobacteraceae</taxon>
        <taxon>Candidatus Raskinella</taxon>
    </lineage>
</organism>
<feature type="chain" id="PRO_5012100016" description="Outer membrane protein beta-barrel domain-containing protein" evidence="1">
    <location>
        <begin position="21"/>
        <end position="231"/>
    </location>
</feature>
<dbReference type="RefSeq" id="WP_376799889.1">
    <property type="nucleotide sequence ID" value="NZ_DBNB01000008.1"/>
</dbReference>
<dbReference type="Pfam" id="PF09694">
    <property type="entry name" value="Gcw_chp"/>
    <property type="match status" value="1"/>
</dbReference>
<dbReference type="NCBIfam" id="TIGR02001">
    <property type="entry name" value="gcw_chp"/>
    <property type="match status" value="1"/>
</dbReference>
<gene>
    <name evidence="2" type="ORF">A4S15_02860</name>
</gene>
<sequence>MRILFSAFAATLITVSVAQAADPPAEAAPPPPDFDIAFGAKWLSDYNFRGVSQTDRDYGFQGYIEPKYKWFYIGAAGWSTRLPTRPTGEFDFYGGVRPVFGNLSFDFGATYYYYGKETQLFFQGAPITPRETSYVEPYAKVAYNFDDKGSLGLAVYHAPNYLNSGAFGTYLSGTWSIALPNDFSFSGEIARYFFGRVDPFLGGINLPEYTYWNLGLTYSVQNTWKFDVRYH</sequence>
<dbReference type="AlphaFoldDB" id="A0A1W9HR03"/>
<evidence type="ECO:0000256" key="1">
    <source>
        <dbReference type="SAM" id="SignalP"/>
    </source>
</evidence>
<dbReference type="STRING" id="1827387.A4S15_02860"/>
<evidence type="ECO:0000313" key="3">
    <source>
        <dbReference type="Proteomes" id="UP000192872"/>
    </source>
</evidence>
<name>A0A1W9HR03_9HYPH</name>
<evidence type="ECO:0000313" key="2">
    <source>
        <dbReference type="EMBL" id="OQW49671.1"/>
    </source>
</evidence>
<dbReference type="EMBL" id="LWDL01000031">
    <property type="protein sequence ID" value="OQW49671.1"/>
    <property type="molecule type" value="Genomic_DNA"/>
</dbReference>
<accession>A0A1W9HR03</accession>
<dbReference type="Proteomes" id="UP000192872">
    <property type="component" value="Unassembled WGS sequence"/>
</dbReference>
<comment type="caution">
    <text evidence="2">The sequence shown here is derived from an EMBL/GenBank/DDBJ whole genome shotgun (WGS) entry which is preliminary data.</text>
</comment>
<feature type="signal peptide" evidence="1">
    <location>
        <begin position="1"/>
        <end position="20"/>
    </location>
</feature>